<proteinExistence type="inferred from homology"/>
<keyword evidence="14" id="KW-1185">Reference proteome</keyword>
<comment type="function">
    <text evidence="8 9">This protein is involved in the repair of mismatches in DNA. It is possible that it carries out the mismatch recognition step. This protein has a weak ATPase activity.</text>
</comment>
<dbReference type="PANTHER" id="PTHR11361">
    <property type="entry name" value="DNA MISMATCH REPAIR PROTEIN MUTS FAMILY MEMBER"/>
    <property type="match status" value="1"/>
</dbReference>
<evidence type="ECO:0000313" key="14">
    <source>
        <dbReference type="Proteomes" id="UP000683139"/>
    </source>
</evidence>
<dbReference type="PANTHER" id="PTHR11361:SF34">
    <property type="entry name" value="DNA MISMATCH REPAIR PROTEIN MSH1, MITOCHONDRIAL"/>
    <property type="match status" value="1"/>
</dbReference>
<dbReference type="FunFam" id="3.40.50.300:FF:000870">
    <property type="entry name" value="MutS protein homolog 4"/>
    <property type="match status" value="1"/>
</dbReference>
<sequence>MATYTPMIQQYLEIKRGVPDAFLFFRLGDFYEMFFDDAVLASRELEITLTGRDGGGAERIPMCGVPYHAADNYVARLIEKGYKVAICEQVEDPSQAKGVVRREIVRTITPGTVMEEKTLSGKGNNFIGAVVVEHGVFGIACSDLSTGELYVTSLPGALSTLLDEINIYNPSELVGDAELLEQLKEASNWSRNVPLTSWPMCEEQALQEQFSAEQLASLHGVRRRAVKVLLGYLAHTQKRSLKHLTILNSYEPQQFMILDYYTRRNLELTETVRDRSKKGSLLWLLDRTQTAMGARLLRRWIDKPLLSLKEIEARHSAVEALYQNMILREDLRNELKPIYDLERLVGRISYGNANAKDLHALKLSLRRVPQLVELCRHASNPVLAKLVSSLDACEDIADLIDTVLVDDPPLSLREGGLIRAGYDEYLDQLREASSNGKRWLADLENRERQATGIKTLKIGFNKVFGYYLEVSKANIGSLPEGRYERKQTLANAERYVTPELKEKERLILEAEEKMVDLEYSRFLELREHLLTHLARLQKVAATVAELDVYQSLAVVSAEQRFVKPRMSEGYDLKIEEGRHPVVEAMMEGTPFIANGTALSRAEHSILLITGPNMAGKSTYMRQVALITIMAQIGCFVPAQSATIPLTDRIFTRIGAADDLIGGQSTFMVEMKDIQIMTEQATASSLVIIDELGRGTSTAEGMAIAQAVIEYVHGSIGCKALVSTHFHELAHLSESLQALTNARMAVEESGDHVTFLRKLVPGAADTSYGIYCAQLAGLPNEIITRAYSLLDSEIKQQHAAGISLTRTGSQQAAQTSGVSLTGSSQAMPQQVKEATQPLELGKEAPQQAAASFSAAEQDAEEFDLPFDLGEKSVTVSGGLLPKVEQAAHAALQRQELQAAAQETASQEAEREAIQETASQEARQEALRATAQEAAPSEAVQASAQGVAVQTVQPGEVVQLSIFEEAPSPVVPAKPKLQASEEQVLKQLKSVDLFNLTPMQAMNLLNELKQKLR</sequence>
<feature type="domain" description="DNA mismatch repair proteins mutS family" evidence="12">
    <location>
        <begin position="684"/>
        <end position="700"/>
    </location>
</feature>
<dbReference type="NCBIfam" id="TIGR01070">
    <property type="entry name" value="mutS1"/>
    <property type="match status" value="1"/>
</dbReference>
<dbReference type="GO" id="GO:0030983">
    <property type="term" value="F:mismatched DNA binding"/>
    <property type="evidence" value="ECO:0007669"/>
    <property type="project" value="InterPro"/>
</dbReference>
<evidence type="ECO:0000256" key="3">
    <source>
        <dbReference type="ARBA" id="ARBA00022741"/>
    </source>
</evidence>
<dbReference type="FunFam" id="1.10.1420.10:FF:000007">
    <property type="entry name" value="DNA mismatch repair protein MutS"/>
    <property type="match status" value="1"/>
</dbReference>
<dbReference type="InterPro" id="IPR007861">
    <property type="entry name" value="DNA_mismatch_repair_MutS_clamp"/>
</dbReference>
<evidence type="ECO:0000256" key="5">
    <source>
        <dbReference type="ARBA" id="ARBA00022840"/>
    </source>
</evidence>
<feature type="compositionally biased region" description="Polar residues" evidence="11">
    <location>
        <begin position="812"/>
        <end position="827"/>
    </location>
</feature>
<dbReference type="InterPro" id="IPR027417">
    <property type="entry name" value="P-loop_NTPase"/>
</dbReference>
<dbReference type="InterPro" id="IPR045076">
    <property type="entry name" value="MutS"/>
</dbReference>
<dbReference type="PROSITE" id="PS00486">
    <property type="entry name" value="DNA_MISMATCH_REPAIR_2"/>
    <property type="match status" value="1"/>
</dbReference>
<evidence type="ECO:0000256" key="2">
    <source>
        <dbReference type="ARBA" id="ARBA00021982"/>
    </source>
</evidence>
<evidence type="ECO:0000256" key="6">
    <source>
        <dbReference type="ARBA" id="ARBA00023125"/>
    </source>
</evidence>
<dbReference type="RefSeq" id="WP_213513196.1">
    <property type="nucleotide sequence ID" value="NZ_BOSE01000001.1"/>
</dbReference>
<reference evidence="13" key="1">
    <citation type="submission" date="2021-03" db="EMBL/GenBank/DDBJ databases">
        <title>Antimicrobial resistance genes in bacteria isolated from Japanese honey, and their potential for conferring macrolide and lincosamide resistance in the American foulbrood pathogen Paenibacillus larvae.</title>
        <authorList>
            <person name="Okamoto M."/>
            <person name="Kumagai M."/>
            <person name="Kanamori H."/>
            <person name="Takamatsu D."/>
        </authorList>
    </citation>
    <scope>NUCLEOTIDE SEQUENCE</scope>
    <source>
        <strain evidence="13">J40TS1</strain>
    </source>
</reference>
<dbReference type="Pfam" id="PF05190">
    <property type="entry name" value="MutS_IV"/>
    <property type="match status" value="1"/>
</dbReference>
<dbReference type="FunFam" id="3.40.1170.10:FF:000001">
    <property type="entry name" value="DNA mismatch repair protein MutS"/>
    <property type="match status" value="1"/>
</dbReference>
<dbReference type="EMBL" id="BOSE01000001">
    <property type="protein sequence ID" value="GIP15033.1"/>
    <property type="molecule type" value="Genomic_DNA"/>
</dbReference>
<comment type="similarity">
    <text evidence="1 9 10">Belongs to the DNA mismatch repair MutS family.</text>
</comment>
<accession>A0A919YQD0</accession>
<feature type="binding site" evidence="9">
    <location>
        <begin position="610"/>
        <end position="617"/>
    </location>
    <ligand>
        <name>ATP</name>
        <dbReference type="ChEBI" id="CHEBI:30616"/>
    </ligand>
</feature>
<keyword evidence="4 9" id="KW-0227">DNA damage</keyword>
<dbReference type="Gene3D" id="3.40.1170.10">
    <property type="entry name" value="DNA repair protein MutS, domain I"/>
    <property type="match status" value="1"/>
</dbReference>
<dbReference type="Pfam" id="PF05188">
    <property type="entry name" value="MutS_II"/>
    <property type="match status" value="1"/>
</dbReference>
<dbReference type="SMART" id="SM00534">
    <property type="entry name" value="MUTSac"/>
    <property type="match status" value="1"/>
</dbReference>
<dbReference type="SUPFAM" id="SSF55271">
    <property type="entry name" value="DNA repair protein MutS, domain I"/>
    <property type="match status" value="1"/>
</dbReference>
<dbReference type="SUPFAM" id="SSF53150">
    <property type="entry name" value="DNA repair protein MutS, domain II"/>
    <property type="match status" value="1"/>
</dbReference>
<dbReference type="HAMAP" id="MF_00096">
    <property type="entry name" value="MutS"/>
    <property type="match status" value="1"/>
</dbReference>
<dbReference type="InterPro" id="IPR000432">
    <property type="entry name" value="DNA_mismatch_repair_MutS_C"/>
</dbReference>
<keyword evidence="3 9" id="KW-0547">Nucleotide-binding</keyword>
<dbReference type="Pfam" id="PF00488">
    <property type="entry name" value="MutS_V"/>
    <property type="match status" value="1"/>
</dbReference>
<keyword evidence="6 9" id="KW-0238">DNA-binding</keyword>
<dbReference type="Gene3D" id="3.30.420.110">
    <property type="entry name" value="MutS, connector domain"/>
    <property type="match status" value="1"/>
</dbReference>
<keyword evidence="5 9" id="KW-0067">ATP-binding</keyword>
<comment type="caution">
    <text evidence="13">The sequence shown here is derived from an EMBL/GenBank/DDBJ whole genome shotgun (WGS) entry which is preliminary data.</text>
</comment>
<dbReference type="InterPro" id="IPR007695">
    <property type="entry name" value="DNA_mismatch_repair_MutS-lik_N"/>
</dbReference>
<dbReference type="Pfam" id="PF01624">
    <property type="entry name" value="MutS_I"/>
    <property type="match status" value="1"/>
</dbReference>
<evidence type="ECO:0000256" key="1">
    <source>
        <dbReference type="ARBA" id="ARBA00006271"/>
    </source>
</evidence>
<dbReference type="InterPro" id="IPR036187">
    <property type="entry name" value="DNA_mismatch_repair_MutS_sf"/>
</dbReference>
<dbReference type="GO" id="GO:0140664">
    <property type="term" value="F:ATP-dependent DNA damage sensor activity"/>
    <property type="evidence" value="ECO:0007669"/>
    <property type="project" value="InterPro"/>
</dbReference>
<dbReference type="InterPro" id="IPR036678">
    <property type="entry name" value="MutS_con_dom_sf"/>
</dbReference>
<name>A0A919YQD0_9BACL</name>
<dbReference type="SUPFAM" id="SSF52540">
    <property type="entry name" value="P-loop containing nucleoside triphosphate hydrolases"/>
    <property type="match status" value="1"/>
</dbReference>
<evidence type="ECO:0000256" key="9">
    <source>
        <dbReference type="HAMAP-Rule" id="MF_00096"/>
    </source>
</evidence>
<dbReference type="GO" id="GO:0005524">
    <property type="term" value="F:ATP binding"/>
    <property type="evidence" value="ECO:0007669"/>
    <property type="project" value="UniProtKB-UniRule"/>
</dbReference>
<dbReference type="Pfam" id="PF05192">
    <property type="entry name" value="MutS_III"/>
    <property type="match status" value="1"/>
</dbReference>
<dbReference type="InterPro" id="IPR007696">
    <property type="entry name" value="DNA_mismatch_repair_MutS_core"/>
</dbReference>
<dbReference type="Gene3D" id="1.10.1420.10">
    <property type="match status" value="2"/>
</dbReference>
<organism evidence="13 14">
    <name type="scientific">Paenibacillus montaniterrae</name>
    <dbReference type="NCBI Taxonomy" id="429341"/>
    <lineage>
        <taxon>Bacteria</taxon>
        <taxon>Bacillati</taxon>
        <taxon>Bacillota</taxon>
        <taxon>Bacilli</taxon>
        <taxon>Bacillales</taxon>
        <taxon>Paenibacillaceae</taxon>
        <taxon>Paenibacillus</taxon>
    </lineage>
</organism>
<dbReference type="SMART" id="SM00533">
    <property type="entry name" value="MUTSd"/>
    <property type="match status" value="1"/>
</dbReference>
<evidence type="ECO:0000256" key="10">
    <source>
        <dbReference type="RuleBase" id="RU003756"/>
    </source>
</evidence>
<feature type="region of interest" description="Disordered" evidence="11">
    <location>
        <begin position="812"/>
        <end position="831"/>
    </location>
</feature>
<evidence type="ECO:0000259" key="12">
    <source>
        <dbReference type="PROSITE" id="PS00486"/>
    </source>
</evidence>
<evidence type="ECO:0000256" key="8">
    <source>
        <dbReference type="ARBA" id="ARBA00024647"/>
    </source>
</evidence>
<protein>
    <recommendedName>
        <fullName evidence="2 9">DNA mismatch repair protein MutS</fullName>
    </recommendedName>
</protein>
<dbReference type="InterPro" id="IPR005748">
    <property type="entry name" value="DNA_mismatch_repair_MutS"/>
</dbReference>
<dbReference type="Proteomes" id="UP000683139">
    <property type="component" value="Unassembled WGS sequence"/>
</dbReference>
<dbReference type="GO" id="GO:0006298">
    <property type="term" value="P:mismatch repair"/>
    <property type="evidence" value="ECO:0007669"/>
    <property type="project" value="UniProtKB-UniRule"/>
</dbReference>
<dbReference type="GO" id="GO:0005829">
    <property type="term" value="C:cytosol"/>
    <property type="evidence" value="ECO:0007669"/>
    <property type="project" value="TreeGrafter"/>
</dbReference>
<dbReference type="NCBIfam" id="NF003810">
    <property type="entry name" value="PRK05399.1"/>
    <property type="match status" value="1"/>
</dbReference>
<keyword evidence="7 9" id="KW-0234">DNA repair</keyword>
<evidence type="ECO:0000313" key="13">
    <source>
        <dbReference type="EMBL" id="GIP15033.1"/>
    </source>
</evidence>
<dbReference type="Gene3D" id="3.40.50.300">
    <property type="entry name" value="P-loop containing nucleotide triphosphate hydrolases"/>
    <property type="match status" value="1"/>
</dbReference>
<dbReference type="InterPro" id="IPR007860">
    <property type="entry name" value="DNA_mmatch_repair_MutS_con_dom"/>
</dbReference>
<gene>
    <name evidence="9 13" type="primary">mutS</name>
    <name evidence="13" type="ORF">J40TS1_06750</name>
</gene>
<evidence type="ECO:0000256" key="7">
    <source>
        <dbReference type="ARBA" id="ARBA00023204"/>
    </source>
</evidence>
<dbReference type="AlphaFoldDB" id="A0A919YQD0"/>
<dbReference type="SUPFAM" id="SSF48334">
    <property type="entry name" value="DNA repair protein MutS, domain III"/>
    <property type="match status" value="1"/>
</dbReference>
<evidence type="ECO:0000256" key="4">
    <source>
        <dbReference type="ARBA" id="ARBA00022763"/>
    </source>
</evidence>
<dbReference type="InterPro" id="IPR016151">
    <property type="entry name" value="DNA_mismatch_repair_MutS_N"/>
</dbReference>
<evidence type="ECO:0000256" key="11">
    <source>
        <dbReference type="SAM" id="MobiDB-lite"/>
    </source>
</evidence>
<dbReference type="GO" id="GO:0003684">
    <property type="term" value="F:damaged DNA binding"/>
    <property type="evidence" value="ECO:0007669"/>
    <property type="project" value="UniProtKB-UniRule"/>
</dbReference>
<feature type="region of interest" description="Disordered" evidence="11">
    <location>
        <begin position="897"/>
        <end position="932"/>
    </location>
</feature>